<dbReference type="EMBL" id="BROD01000001">
    <property type="protein sequence ID" value="GKX68542.1"/>
    <property type="molecule type" value="Genomic_DNA"/>
</dbReference>
<keyword evidence="2" id="KW-1185">Reference proteome</keyword>
<proteinExistence type="predicted"/>
<organism evidence="1 2">
    <name type="scientific">Inconstantimicrobium mannanitabidum</name>
    <dbReference type="NCBI Taxonomy" id="1604901"/>
    <lineage>
        <taxon>Bacteria</taxon>
        <taxon>Bacillati</taxon>
        <taxon>Bacillota</taxon>
        <taxon>Clostridia</taxon>
        <taxon>Eubacteriales</taxon>
        <taxon>Clostridiaceae</taxon>
        <taxon>Inconstantimicrobium</taxon>
    </lineage>
</organism>
<protein>
    <submittedName>
        <fullName evidence="1">Uncharacterized protein</fullName>
    </submittedName>
</protein>
<dbReference type="Proteomes" id="UP001058074">
    <property type="component" value="Unassembled WGS sequence"/>
</dbReference>
<reference evidence="1" key="1">
    <citation type="journal article" date="2025" name="Int. J. Syst. Evol. Microbiol.">
        <title>Inconstantimicrobium mannanitabidum sp. nov., a novel member of the family Clostridiaceae isolated from anoxic soil under the treatment of reductive soil disinfestation.</title>
        <authorList>
            <person name="Ueki A."/>
            <person name="Tonouchi A."/>
            <person name="Honma S."/>
            <person name="Kaku N."/>
            <person name="Ueki K."/>
        </authorList>
    </citation>
    <scope>NUCLEOTIDE SEQUENCE</scope>
    <source>
        <strain evidence="1">TW13</strain>
    </source>
</reference>
<evidence type="ECO:0000313" key="2">
    <source>
        <dbReference type="Proteomes" id="UP001058074"/>
    </source>
</evidence>
<sequence length="228" mass="25377">MNMMIFHKISGIFIILVALGFTVSQIGITKVFNYPQILRSSCDSILNKYHEGGHKLKFFWTCFALSSLMLVPLSSIFYKLLNRDNTPYLIIGSAFGIASGIFYVLGLMRWVFLADTLSNKYINIDDDPKLKKTIEIIFESFHVYCGNSIGESMGFLCMGIWISITGIAMIGSTIVPSIIGIGYIVCGIGIASGPLEWLGINYCNKINKISMKLLMILLIFTGIKLIII</sequence>
<name>A0ACB5RHK1_9CLOT</name>
<accession>A0ACB5RHK1</accession>
<evidence type="ECO:0000313" key="1">
    <source>
        <dbReference type="EMBL" id="GKX68542.1"/>
    </source>
</evidence>
<gene>
    <name evidence="1" type="ORF">rsdtw13_38000</name>
</gene>
<comment type="caution">
    <text evidence="1">The sequence shown here is derived from an EMBL/GenBank/DDBJ whole genome shotgun (WGS) entry which is preliminary data.</text>
</comment>